<dbReference type="PROSITE" id="PS50110">
    <property type="entry name" value="RESPONSE_REGULATORY"/>
    <property type="match status" value="2"/>
</dbReference>
<dbReference type="GO" id="GO:0000160">
    <property type="term" value="P:phosphorelay signal transduction system"/>
    <property type="evidence" value="ECO:0007669"/>
    <property type="project" value="InterPro"/>
</dbReference>
<dbReference type="AlphaFoldDB" id="A0A1Z3HNT9"/>
<keyword evidence="4" id="KW-0238">DNA-binding</keyword>
<dbReference type="Gene3D" id="3.40.50.2300">
    <property type="match status" value="2"/>
</dbReference>
<evidence type="ECO:0000256" key="2">
    <source>
        <dbReference type="PROSITE-ProRule" id="PRU00169"/>
    </source>
</evidence>
<keyword evidence="1 2" id="KW-0597">Phosphoprotein</keyword>
<dbReference type="InterPro" id="IPR001789">
    <property type="entry name" value="Sig_transdc_resp-reg_receiver"/>
</dbReference>
<dbReference type="Pfam" id="PF00072">
    <property type="entry name" value="Response_reg"/>
    <property type="match status" value="1"/>
</dbReference>
<feature type="domain" description="Response regulatory" evidence="3">
    <location>
        <begin position="1"/>
        <end position="95"/>
    </location>
</feature>
<proteinExistence type="predicted"/>
<dbReference type="KEGG" id="hhg:XM38_029000"/>
<dbReference type="CDD" id="cd00156">
    <property type="entry name" value="REC"/>
    <property type="match status" value="1"/>
</dbReference>
<dbReference type="InterPro" id="IPR011006">
    <property type="entry name" value="CheY-like_superfamily"/>
</dbReference>
<dbReference type="Proteomes" id="UP000191901">
    <property type="component" value="Chromosome"/>
</dbReference>
<dbReference type="SMART" id="SM00448">
    <property type="entry name" value="REC"/>
    <property type="match status" value="1"/>
</dbReference>
<name>A0A1Z3HNT9_9CYAN</name>
<evidence type="ECO:0000259" key="3">
    <source>
        <dbReference type="PROSITE" id="PS50110"/>
    </source>
</evidence>
<evidence type="ECO:0000313" key="4">
    <source>
        <dbReference type="EMBL" id="ASC71946.1"/>
    </source>
</evidence>
<dbReference type="GO" id="GO:0003677">
    <property type="term" value="F:DNA binding"/>
    <property type="evidence" value="ECO:0007669"/>
    <property type="project" value="UniProtKB-KW"/>
</dbReference>
<dbReference type="PANTHER" id="PTHR44591:SF3">
    <property type="entry name" value="RESPONSE REGULATORY DOMAIN-CONTAINING PROTEIN"/>
    <property type="match status" value="1"/>
</dbReference>
<reference evidence="4 5" key="1">
    <citation type="journal article" date="2016" name="Biochim. Biophys. Acta">
        <title>Characterization of red-shifted phycobilisomes isolated from the chlorophyll f-containing cyanobacterium Halomicronema hongdechloris.</title>
        <authorList>
            <person name="Li Y."/>
            <person name="Lin Y."/>
            <person name="Garvey C.J."/>
            <person name="Birch D."/>
            <person name="Corkery R.W."/>
            <person name="Loughlin P.C."/>
            <person name="Scheer H."/>
            <person name="Willows R.D."/>
            <person name="Chen M."/>
        </authorList>
    </citation>
    <scope>NUCLEOTIDE SEQUENCE [LARGE SCALE GENOMIC DNA]</scope>
    <source>
        <strain evidence="4 5">C2206</strain>
    </source>
</reference>
<dbReference type="PANTHER" id="PTHR44591">
    <property type="entry name" value="STRESS RESPONSE REGULATOR PROTEIN 1"/>
    <property type="match status" value="1"/>
</dbReference>
<protein>
    <submittedName>
        <fullName evidence="4">DNA-binding transcriptional response regulator/ Signal receiver domain protein</fullName>
    </submittedName>
</protein>
<organism evidence="4 5">
    <name type="scientific">Halomicronema hongdechloris C2206</name>
    <dbReference type="NCBI Taxonomy" id="1641165"/>
    <lineage>
        <taxon>Bacteria</taxon>
        <taxon>Bacillati</taxon>
        <taxon>Cyanobacteriota</taxon>
        <taxon>Cyanophyceae</taxon>
        <taxon>Nodosilineales</taxon>
        <taxon>Nodosilineaceae</taxon>
        <taxon>Halomicronema</taxon>
    </lineage>
</organism>
<evidence type="ECO:0000313" key="5">
    <source>
        <dbReference type="Proteomes" id="UP000191901"/>
    </source>
</evidence>
<gene>
    <name evidence="4" type="ORF">XM38_029000</name>
</gene>
<feature type="modified residue" description="4-aspartylphosphate" evidence="2">
    <location>
        <position position="152"/>
    </location>
</feature>
<evidence type="ECO:0000256" key="1">
    <source>
        <dbReference type="ARBA" id="ARBA00022553"/>
    </source>
</evidence>
<dbReference type="InterPro" id="IPR050595">
    <property type="entry name" value="Bact_response_regulator"/>
</dbReference>
<feature type="modified residue" description="4-aspartylphosphate" evidence="2">
    <location>
        <position position="36"/>
    </location>
</feature>
<dbReference type="EMBL" id="CP021983">
    <property type="protein sequence ID" value="ASC71946.1"/>
    <property type="molecule type" value="Genomic_DNA"/>
</dbReference>
<keyword evidence="5" id="KW-1185">Reference proteome</keyword>
<sequence>MGLRCTVVATPSQALALLRTQLPAGVLLWIDQATLDIGMTLLDALTDHGEHIPSLLVTDTQDFQQRLQMVQRGADRLLLPSISPQHALEIIQESLHTTGAAHKVLILDDDSQVLELLQAVLSPWGFQLTTLADPTQLLPTLEAVRPRLLVLDVEMPQINRLEICRVLRADDRWRQLPILILTVHEDIPTQQQAFQVGVDDFISKPVMAADLANRILNRLQRVQAQESS</sequence>
<accession>A0A1Z3HNT9</accession>
<dbReference type="SUPFAM" id="SSF52172">
    <property type="entry name" value="CheY-like"/>
    <property type="match status" value="2"/>
</dbReference>
<feature type="domain" description="Response regulatory" evidence="3">
    <location>
        <begin position="103"/>
        <end position="219"/>
    </location>
</feature>